<dbReference type="EMBL" id="HACG01002693">
    <property type="protein sequence ID" value="CEK49558.1"/>
    <property type="molecule type" value="Transcribed_RNA"/>
</dbReference>
<accession>A0A0B6Y0B1</accession>
<gene>
    <name evidence="1" type="primary">ORF8154</name>
</gene>
<organism evidence="1">
    <name type="scientific">Arion vulgaris</name>
    <dbReference type="NCBI Taxonomy" id="1028688"/>
    <lineage>
        <taxon>Eukaryota</taxon>
        <taxon>Metazoa</taxon>
        <taxon>Spiralia</taxon>
        <taxon>Lophotrochozoa</taxon>
        <taxon>Mollusca</taxon>
        <taxon>Gastropoda</taxon>
        <taxon>Heterobranchia</taxon>
        <taxon>Euthyneura</taxon>
        <taxon>Panpulmonata</taxon>
        <taxon>Eupulmonata</taxon>
        <taxon>Stylommatophora</taxon>
        <taxon>Helicina</taxon>
        <taxon>Arionoidea</taxon>
        <taxon>Arionidae</taxon>
        <taxon>Arion</taxon>
    </lineage>
</organism>
<name>A0A0B6Y0B1_9EUPU</name>
<dbReference type="AlphaFoldDB" id="A0A0B6Y0B1"/>
<protein>
    <submittedName>
        <fullName evidence="1">Uncharacterized protein</fullName>
    </submittedName>
</protein>
<feature type="non-terminal residue" evidence="1">
    <location>
        <position position="57"/>
    </location>
</feature>
<reference evidence="1" key="1">
    <citation type="submission" date="2014-12" db="EMBL/GenBank/DDBJ databases">
        <title>Insight into the proteome of Arion vulgaris.</title>
        <authorList>
            <person name="Aradska J."/>
            <person name="Bulat T."/>
            <person name="Smidak R."/>
            <person name="Sarate P."/>
            <person name="Gangsoo J."/>
            <person name="Sialana F."/>
            <person name="Bilban M."/>
            <person name="Lubec G."/>
        </authorList>
    </citation>
    <scope>NUCLEOTIDE SEQUENCE</scope>
    <source>
        <tissue evidence="1">Skin</tissue>
    </source>
</reference>
<sequence length="57" mass="6943">MFSFNLLTIEEQSALKLQCLWRSRSARHQLLRLKEKQLQENKQRKEERAAINILKYL</sequence>
<evidence type="ECO:0000313" key="1">
    <source>
        <dbReference type="EMBL" id="CEK49558.1"/>
    </source>
</evidence>
<proteinExistence type="predicted"/>